<feature type="domain" description="Reverse transcriptase" evidence="1">
    <location>
        <begin position="1"/>
        <end position="114"/>
    </location>
</feature>
<organism evidence="2 3">
    <name type="scientific">Oopsacas minuta</name>
    <dbReference type="NCBI Taxonomy" id="111878"/>
    <lineage>
        <taxon>Eukaryota</taxon>
        <taxon>Metazoa</taxon>
        <taxon>Porifera</taxon>
        <taxon>Hexactinellida</taxon>
        <taxon>Hexasterophora</taxon>
        <taxon>Lyssacinosida</taxon>
        <taxon>Leucopsacidae</taxon>
        <taxon>Oopsacas</taxon>
    </lineage>
</organism>
<keyword evidence="3" id="KW-1185">Reference proteome</keyword>
<proteinExistence type="predicted"/>
<dbReference type="PROSITE" id="PS50878">
    <property type="entry name" value="RT_POL"/>
    <property type="match status" value="1"/>
</dbReference>
<dbReference type="AlphaFoldDB" id="A0AAV7K4A9"/>
<evidence type="ECO:0000313" key="3">
    <source>
        <dbReference type="Proteomes" id="UP001165289"/>
    </source>
</evidence>
<keyword evidence="2" id="KW-0695">RNA-directed DNA polymerase</keyword>
<dbReference type="GO" id="GO:0003964">
    <property type="term" value="F:RNA-directed DNA polymerase activity"/>
    <property type="evidence" value="ECO:0007669"/>
    <property type="project" value="UniProtKB-KW"/>
</dbReference>
<gene>
    <name evidence="2" type="ORF">LOD99_11378</name>
</gene>
<reference evidence="2 3" key="1">
    <citation type="journal article" date="2023" name="BMC Biol.">
        <title>The compact genome of the sponge Oopsacas minuta (Hexactinellida) is lacking key metazoan core genes.</title>
        <authorList>
            <person name="Santini S."/>
            <person name="Schenkelaars Q."/>
            <person name="Jourda C."/>
            <person name="Duchesne M."/>
            <person name="Belahbib H."/>
            <person name="Rocher C."/>
            <person name="Selva M."/>
            <person name="Riesgo A."/>
            <person name="Vervoort M."/>
            <person name="Leys S.P."/>
            <person name="Kodjabachian L."/>
            <person name="Le Bivic A."/>
            <person name="Borchiellini C."/>
            <person name="Claverie J.M."/>
            <person name="Renard E."/>
        </authorList>
    </citation>
    <scope>NUCLEOTIDE SEQUENCE [LARGE SCALE GENOMIC DNA]</scope>
    <source>
        <strain evidence="2">SPO-2</strain>
    </source>
</reference>
<comment type="caution">
    <text evidence="2">The sequence shown here is derived from an EMBL/GenBank/DDBJ whole genome shotgun (WGS) entry which is preliminary data.</text>
</comment>
<dbReference type="PANTHER" id="PTHR33332">
    <property type="entry name" value="REVERSE TRANSCRIPTASE DOMAIN-CONTAINING PROTEIN"/>
    <property type="match status" value="1"/>
</dbReference>
<accession>A0AAV7K4A9</accession>
<keyword evidence="2" id="KW-0548">Nucleotidyltransferase</keyword>
<sequence>MKSYLCQRSEAVSINGTLSNPQPVKIGIPQVSILGLILFNLYISPIEDIMHAHALSILLYADDVQLYLSLSPSNINEPILQLESCLSDINVWFGEKKFVRNTLKSNFVFFSTRSRNFLANFSITFGTSVVRPMDNVLSLGVIWDTNISLKSHVSNICKAASLSVYRIGALQFLP</sequence>
<dbReference type="EMBL" id="JAKMXF010000182">
    <property type="protein sequence ID" value="KAI6655640.1"/>
    <property type="molecule type" value="Genomic_DNA"/>
</dbReference>
<evidence type="ECO:0000313" key="2">
    <source>
        <dbReference type="EMBL" id="KAI6655640.1"/>
    </source>
</evidence>
<evidence type="ECO:0000259" key="1">
    <source>
        <dbReference type="PROSITE" id="PS50878"/>
    </source>
</evidence>
<name>A0AAV7K4A9_9METZ</name>
<dbReference type="Pfam" id="PF00078">
    <property type="entry name" value="RVT_1"/>
    <property type="match status" value="1"/>
</dbReference>
<keyword evidence="2" id="KW-0808">Transferase</keyword>
<dbReference type="Proteomes" id="UP001165289">
    <property type="component" value="Unassembled WGS sequence"/>
</dbReference>
<protein>
    <submittedName>
        <fullName evidence="2">RNA-directed DNA polymerase from transposon BS</fullName>
    </submittedName>
</protein>
<dbReference type="InterPro" id="IPR000477">
    <property type="entry name" value="RT_dom"/>
</dbReference>